<evidence type="ECO:0000313" key="1">
    <source>
        <dbReference type="EMBL" id="OEG71124.1"/>
    </source>
</evidence>
<sequence length="78" mass="9404">MLLAQSIHICLTDWLILQHIIKNYLKNMAEKFWTDSKRYLVDELLKFEKGKESDDYKFLRYIPIARFDSATRAIHNIE</sequence>
<comment type="caution">
    <text evidence="1">The sequence shown here is derived from an EMBL/GenBank/DDBJ whole genome shotgun (WGS) entry which is preliminary data.</text>
</comment>
<gene>
    <name evidence="1" type="ORF">ATZ36_16340</name>
</gene>
<protein>
    <submittedName>
        <fullName evidence="1">Uncharacterized protein</fullName>
    </submittedName>
</protein>
<keyword evidence="2" id="KW-1185">Reference proteome</keyword>
<dbReference type="EMBL" id="LNVX01000234">
    <property type="protein sequence ID" value="OEG71124.1"/>
    <property type="molecule type" value="Genomic_DNA"/>
</dbReference>
<accession>A0A1E5IL18</accession>
<dbReference type="Proteomes" id="UP000095237">
    <property type="component" value="Unassembled WGS sequence"/>
</dbReference>
<evidence type="ECO:0000313" key="2">
    <source>
        <dbReference type="Proteomes" id="UP000095237"/>
    </source>
</evidence>
<name>A0A1E5IL18_ENDTX</name>
<proteinExistence type="predicted"/>
<dbReference type="AlphaFoldDB" id="A0A1E5IL18"/>
<organism evidence="1 2">
    <name type="scientific">Endomicrobium trichonymphae</name>
    <dbReference type="NCBI Taxonomy" id="1408204"/>
    <lineage>
        <taxon>Bacteria</taxon>
        <taxon>Pseudomonadati</taxon>
        <taxon>Elusimicrobiota</taxon>
        <taxon>Endomicrobiia</taxon>
        <taxon>Endomicrobiales</taxon>
        <taxon>Endomicrobiaceae</taxon>
        <taxon>Candidatus Endomicrobiellum</taxon>
    </lineage>
</organism>
<reference evidence="1 2" key="1">
    <citation type="submission" date="2015-11" db="EMBL/GenBank/DDBJ databases">
        <title>Evidence for parallel genomic evolution in an endosymbiosis of termite gut flagellates.</title>
        <authorList>
            <person name="Zheng H."/>
        </authorList>
    </citation>
    <scope>NUCLEOTIDE SEQUENCE [LARGE SCALE GENOMIC DNA]</scope>
    <source>
        <strain evidence="1 2">CET450</strain>
    </source>
</reference>